<feature type="chain" id="PRO_5018983735" evidence="1">
    <location>
        <begin position="32"/>
        <end position="303"/>
    </location>
</feature>
<gene>
    <name evidence="2" type="ORF">CWI80_03940</name>
</gene>
<proteinExistence type="predicted"/>
<keyword evidence="3" id="KW-1185">Reference proteome</keyword>
<name>A0A432Z9G6_9GAMM</name>
<reference evidence="3" key="1">
    <citation type="journal article" date="2018" name="Front. Microbiol.">
        <title>Genome-Based Analysis Reveals the Taxonomy and Diversity of the Family Idiomarinaceae.</title>
        <authorList>
            <person name="Liu Y."/>
            <person name="Lai Q."/>
            <person name="Shao Z."/>
        </authorList>
    </citation>
    <scope>NUCLEOTIDE SEQUENCE [LARGE SCALE GENOMIC DNA]</scope>
    <source>
        <strain evidence="3">c121</strain>
    </source>
</reference>
<keyword evidence="1" id="KW-0732">Signal</keyword>
<dbReference type="AlphaFoldDB" id="A0A432Z9G6"/>
<protein>
    <submittedName>
        <fullName evidence="2">Uncharacterized protein</fullName>
    </submittedName>
</protein>
<evidence type="ECO:0000256" key="1">
    <source>
        <dbReference type="SAM" id="SignalP"/>
    </source>
</evidence>
<feature type="signal peptide" evidence="1">
    <location>
        <begin position="1"/>
        <end position="31"/>
    </location>
</feature>
<organism evidence="2 3">
    <name type="scientific">Pseudidiomarina sediminum</name>
    <dbReference type="NCBI Taxonomy" id="431675"/>
    <lineage>
        <taxon>Bacteria</taxon>
        <taxon>Pseudomonadati</taxon>
        <taxon>Pseudomonadota</taxon>
        <taxon>Gammaproteobacteria</taxon>
        <taxon>Alteromonadales</taxon>
        <taxon>Idiomarinaceae</taxon>
        <taxon>Pseudidiomarina</taxon>
    </lineage>
</organism>
<comment type="caution">
    <text evidence="2">The sequence shown here is derived from an EMBL/GenBank/DDBJ whole genome shotgun (WGS) entry which is preliminary data.</text>
</comment>
<dbReference type="STRING" id="1122124.GCA_000423165_00609"/>
<evidence type="ECO:0000313" key="3">
    <source>
        <dbReference type="Proteomes" id="UP000287022"/>
    </source>
</evidence>
<dbReference type="EMBL" id="PIQE01000001">
    <property type="protein sequence ID" value="RUO74501.1"/>
    <property type="molecule type" value="Genomic_DNA"/>
</dbReference>
<evidence type="ECO:0000313" key="2">
    <source>
        <dbReference type="EMBL" id="RUO74501.1"/>
    </source>
</evidence>
<accession>A0A432Z9G6</accession>
<sequence>MVFINQPEAFMKLSTLGCSVLIGLASFAAQADIIELKLAGDVEVLNDPEATQSVTKATAYVVLTTKDGLPEVLDYSALIYQDAILSIRFEFEDAQGLPVDLGVENPLELTDGAENAGNELSFSDGFDVAQFSFGYEVNDNLHFAQMIVAGSDDDRIADYTSNFVQLNPISAPESGVAGMFVTGSPQGDIYQFFIPDMSEVSYQVLLADADHDGIADELDACLTTDLSETVTLNGVNSGVANVLDSTGCSIMDHYAACDAEQSSGAGWLGYQGASYCETQVGYDLYREGLISYMELRLLRNALR</sequence>
<dbReference type="Proteomes" id="UP000287022">
    <property type="component" value="Unassembled WGS sequence"/>
</dbReference>